<reference evidence="6 7" key="1">
    <citation type="submission" date="2009-08" db="EMBL/GenBank/DDBJ databases">
        <authorList>
            <person name="Muzny D."/>
            <person name="Qin X."/>
            <person name="Deng J."/>
            <person name="Jiang H."/>
            <person name="Liu Y."/>
            <person name="Qu J."/>
            <person name="Song X.-Z."/>
            <person name="Zhang L."/>
            <person name="Thornton R."/>
            <person name="Coyle M."/>
            <person name="Francisco L."/>
            <person name="Jackson L."/>
            <person name="Javaid M."/>
            <person name="Korchina V."/>
            <person name="Kovar C."/>
            <person name="Mata R."/>
            <person name="Mathew T."/>
            <person name="Ngo R."/>
            <person name="Nguyen L."/>
            <person name="Nguyen N."/>
            <person name="Okwuonu G."/>
            <person name="Ongeri F."/>
            <person name="Pham C."/>
            <person name="Simmons D."/>
            <person name="Wilczek-Boney K."/>
            <person name="Hale W."/>
            <person name="Jakkamsetti A."/>
            <person name="Pham P."/>
            <person name="Ruth R."/>
            <person name="San Lucas F."/>
            <person name="Warren J."/>
            <person name="Zhang J."/>
            <person name="Zhao Z."/>
            <person name="Zhou C."/>
            <person name="Zhu D."/>
            <person name="Lee S."/>
            <person name="Bess C."/>
            <person name="Blankenburg K."/>
            <person name="Forbes L."/>
            <person name="Fu Q."/>
            <person name="Gubbala S."/>
            <person name="Hirani K."/>
            <person name="Jayaseelan J.C."/>
            <person name="Lara F."/>
            <person name="Munidasa M."/>
            <person name="Palculict T."/>
            <person name="Patil S."/>
            <person name="Pu L.-L."/>
            <person name="Saada N."/>
            <person name="Tang L."/>
            <person name="Weissenberger G."/>
            <person name="Zhu Y."/>
            <person name="Hemphill L."/>
            <person name="Shang Y."/>
            <person name="Youmans B."/>
            <person name="Ayvaz T."/>
            <person name="Ross M."/>
            <person name="Santibanez J."/>
            <person name="Aqrawi P."/>
            <person name="Gross S."/>
            <person name="Joshi V."/>
            <person name="Fowler G."/>
            <person name="Nazareth L."/>
            <person name="Reid J."/>
            <person name="Worley K."/>
            <person name="Petrosino J."/>
            <person name="Highlander S."/>
            <person name="Gibbs R."/>
            <person name="Gibbs R."/>
        </authorList>
    </citation>
    <scope>NUCLEOTIDE SEQUENCE [LARGE SCALE GENOMIC DNA]</scope>
    <source>
        <strain evidence="6 7">ATCC 51170</strain>
    </source>
</reference>
<evidence type="ECO:0000259" key="5">
    <source>
        <dbReference type="Pfam" id="PF17384"/>
    </source>
</evidence>
<evidence type="ECO:0000313" key="7">
    <source>
        <dbReference type="Proteomes" id="UP000003821"/>
    </source>
</evidence>
<organism evidence="6 7">
    <name type="scientific">Anaerococcus vaginalis ATCC 51170</name>
    <dbReference type="NCBI Taxonomy" id="655811"/>
    <lineage>
        <taxon>Bacteria</taxon>
        <taxon>Bacillati</taxon>
        <taxon>Bacillota</taxon>
        <taxon>Tissierellia</taxon>
        <taxon>Tissierellales</taxon>
        <taxon>Peptoniphilaceae</taxon>
        <taxon>Anaerococcus</taxon>
    </lineage>
</organism>
<comment type="subcellular location">
    <subcellularLocation>
        <location evidence="3">Cytoplasm</location>
    </subcellularLocation>
</comment>
<evidence type="ECO:0000259" key="4">
    <source>
        <dbReference type="Pfam" id="PF02576"/>
    </source>
</evidence>
<evidence type="ECO:0000256" key="3">
    <source>
        <dbReference type="HAMAP-Rule" id="MF_01077"/>
    </source>
</evidence>
<dbReference type="InterPro" id="IPR036847">
    <property type="entry name" value="RimP_C_sf"/>
</dbReference>
<feature type="domain" description="Ribosome maturation factor RimP C-terminal" evidence="5">
    <location>
        <begin position="91"/>
        <end position="152"/>
    </location>
</feature>
<keyword evidence="1 3" id="KW-0963">Cytoplasm</keyword>
<dbReference type="InterPro" id="IPR035956">
    <property type="entry name" value="RimP_N_sf"/>
</dbReference>
<dbReference type="EMBL" id="ACXU01000005">
    <property type="protein sequence ID" value="EEU13189.1"/>
    <property type="molecule type" value="Genomic_DNA"/>
</dbReference>
<name>C7HSS3_9FIRM</name>
<dbReference type="Pfam" id="PF17384">
    <property type="entry name" value="DUF150_C"/>
    <property type="match status" value="1"/>
</dbReference>
<dbReference type="HOGENOM" id="CLU_070525_2_2_9"/>
<dbReference type="InterPro" id="IPR028989">
    <property type="entry name" value="RimP_N"/>
</dbReference>
<feature type="domain" description="Ribosome maturation factor RimP N-terminal" evidence="4">
    <location>
        <begin position="21"/>
        <end position="85"/>
    </location>
</feature>
<sequence length="152" mass="17747">MCKGEVMDLISKLKENLESDINGLGYELVDIEFVNEGKNKILRFFIYKDGGITIDDCEKTSNFLSERLDEIDLIKSFYYLEVSSPDLSRPLKTDRDLERNKDELLEIKLKNGEKFIGKIKEIKENSLIFTLENEQKEIEKSEIKTIKIEIVF</sequence>
<dbReference type="AlphaFoldDB" id="C7HSS3"/>
<evidence type="ECO:0000313" key="6">
    <source>
        <dbReference type="EMBL" id="EEU13189.1"/>
    </source>
</evidence>
<dbReference type="Proteomes" id="UP000003821">
    <property type="component" value="Unassembled WGS sequence"/>
</dbReference>
<dbReference type="FunFam" id="3.30.300.70:FF:000001">
    <property type="entry name" value="Ribosome maturation factor RimP"/>
    <property type="match status" value="1"/>
</dbReference>
<keyword evidence="7" id="KW-1185">Reference proteome</keyword>
<dbReference type="InterPro" id="IPR028998">
    <property type="entry name" value="RimP_C"/>
</dbReference>
<keyword evidence="2 3" id="KW-0690">Ribosome biogenesis</keyword>
<dbReference type="GO" id="GO:0000028">
    <property type="term" value="P:ribosomal small subunit assembly"/>
    <property type="evidence" value="ECO:0007669"/>
    <property type="project" value="TreeGrafter"/>
</dbReference>
<dbReference type="PANTHER" id="PTHR33867">
    <property type="entry name" value="RIBOSOME MATURATION FACTOR RIMP"/>
    <property type="match status" value="1"/>
</dbReference>
<dbReference type="GO" id="GO:0006412">
    <property type="term" value="P:translation"/>
    <property type="evidence" value="ECO:0007669"/>
    <property type="project" value="TreeGrafter"/>
</dbReference>
<dbReference type="eggNOG" id="COG0779">
    <property type="taxonomic scope" value="Bacteria"/>
</dbReference>
<protein>
    <recommendedName>
        <fullName evidence="3">Ribosome maturation factor RimP</fullName>
    </recommendedName>
</protein>
<dbReference type="Pfam" id="PF02576">
    <property type="entry name" value="RimP_N"/>
    <property type="match status" value="1"/>
</dbReference>
<dbReference type="GO" id="GO:0005829">
    <property type="term" value="C:cytosol"/>
    <property type="evidence" value="ECO:0007669"/>
    <property type="project" value="TreeGrafter"/>
</dbReference>
<dbReference type="Gene3D" id="3.30.300.70">
    <property type="entry name" value="RimP-like superfamily, N-terminal"/>
    <property type="match status" value="1"/>
</dbReference>
<gene>
    <name evidence="3" type="primary">rimP</name>
    <name evidence="6" type="ORF">HMPREF0078_0324</name>
</gene>
<comment type="similarity">
    <text evidence="3">Belongs to the RimP family.</text>
</comment>
<evidence type="ECO:0000256" key="1">
    <source>
        <dbReference type="ARBA" id="ARBA00022490"/>
    </source>
</evidence>
<proteinExistence type="inferred from homology"/>
<dbReference type="InterPro" id="IPR003728">
    <property type="entry name" value="Ribosome_maturation_RimP"/>
</dbReference>
<dbReference type="SUPFAM" id="SSF75420">
    <property type="entry name" value="YhbC-like, N-terminal domain"/>
    <property type="match status" value="1"/>
</dbReference>
<dbReference type="PANTHER" id="PTHR33867:SF1">
    <property type="entry name" value="RIBOSOME MATURATION FACTOR RIMP"/>
    <property type="match status" value="1"/>
</dbReference>
<evidence type="ECO:0000256" key="2">
    <source>
        <dbReference type="ARBA" id="ARBA00022517"/>
    </source>
</evidence>
<comment type="function">
    <text evidence="3">Required for maturation of 30S ribosomal subunits.</text>
</comment>
<dbReference type="CDD" id="cd01734">
    <property type="entry name" value="YlxS_C"/>
    <property type="match status" value="1"/>
</dbReference>
<dbReference type="SUPFAM" id="SSF74942">
    <property type="entry name" value="YhbC-like, C-terminal domain"/>
    <property type="match status" value="1"/>
</dbReference>
<dbReference type="HAMAP" id="MF_01077">
    <property type="entry name" value="RimP"/>
    <property type="match status" value="1"/>
</dbReference>
<accession>C7HSS3</accession>
<comment type="caution">
    <text evidence="6">The sequence shown here is derived from an EMBL/GenBank/DDBJ whole genome shotgun (WGS) entry which is preliminary data.</text>
</comment>